<gene>
    <name evidence="5" type="ORF">METUNv1_02718</name>
</gene>
<dbReference type="AlphaFoldDB" id="F5REJ9"/>
<dbReference type="Gene3D" id="1.10.150.240">
    <property type="entry name" value="Putative phosphatase, domain 2"/>
    <property type="match status" value="1"/>
</dbReference>
<dbReference type="Pfam" id="PF13419">
    <property type="entry name" value="HAD_2"/>
    <property type="match status" value="1"/>
</dbReference>
<evidence type="ECO:0000256" key="2">
    <source>
        <dbReference type="ARBA" id="ARBA00022801"/>
    </source>
</evidence>
<dbReference type="eggNOG" id="COG0546">
    <property type="taxonomic scope" value="Bacteria"/>
</dbReference>
<keyword evidence="2" id="KW-0378">Hydrolase</keyword>
<name>F5REJ9_METUF</name>
<dbReference type="Proteomes" id="UP000005019">
    <property type="component" value="Unassembled WGS sequence"/>
</dbReference>
<dbReference type="GO" id="GO:0006281">
    <property type="term" value="P:DNA repair"/>
    <property type="evidence" value="ECO:0007669"/>
    <property type="project" value="TreeGrafter"/>
</dbReference>
<dbReference type="PANTHER" id="PTHR43434">
    <property type="entry name" value="PHOSPHOGLYCOLATE PHOSPHATASE"/>
    <property type="match status" value="1"/>
</dbReference>
<dbReference type="InterPro" id="IPR036412">
    <property type="entry name" value="HAD-like_sf"/>
</dbReference>
<evidence type="ECO:0000313" key="5">
    <source>
        <dbReference type="EMBL" id="EGK71327.1"/>
    </source>
</evidence>
<dbReference type="PRINTS" id="PR00413">
    <property type="entry name" value="HADHALOGNASE"/>
</dbReference>
<dbReference type="SFLD" id="SFLDS00003">
    <property type="entry name" value="Haloacid_Dehalogenase"/>
    <property type="match status" value="1"/>
</dbReference>
<sequence>MSEARIRGVLFDLDGTLADTAPDLGGALNRLRVEQGLSELPAETLRPHTSAGARGLIGAGFGITPDDPRYAALAERFLTLYESALCVDTRLFDGMGEVLTRLEQAGIPWGVVTNKAARFTVPLMRELGLHERAASIVSGDSVPVPKPDPAGLRLAASEMGIDAAACLYVGDDERDILAARAASMPSVTAAFGYLGCARHHSEWGADHTIHHPLELLTLL</sequence>
<dbReference type="RefSeq" id="WP_008062593.1">
    <property type="nucleotide sequence ID" value="NZ_AFHG01000052.1"/>
</dbReference>
<evidence type="ECO:0000313" key="6">
    <source>
        <dbReference type="Proteomes" id="UP000005019"/>
    </source>
</evidence>
<keyword evidence="3" id="KW-0460">Magnesium</keyword>
<dbReference type="GO" id="GO:0046872">
    <property type="term" value="F:metal ion binding"/>
    <property type="evidence" value="ECO:0007669"/>
    <property type="project" value="UniProtKB-KW"/>
</dbReference>
<evidence type="ECO:0000256" key="3">
    <source>
        <dbReference type="ARBA" id="ARBA00022842"/>
    </source>
</evidence>
<dbReference type="STRING" id="1000565.METUNv1_02718"/>
<dbReference type="InterPro" id="IPR023214">
    <property type="entry name" value="HAD_sf"/>
</dbReference>
<evidence type="ECO:0000256" key="1">
    <source>
        <dbReference type="ARBA" id="ARBA00022723"/>
    </source>
</evidence>
<dbReference type="InterPro" id="IPR023198">
    <property type="entry name" value="PGP-like_dom2"/>
</dbReference>
<dbReference type="PANTHER" id="PTHR43434:SF23">
    <property type="entry name" value="PHOSPHOGLYCOLATE PHOSPHATASE"/>
    <property type="match status" value="1"/>
</dbReference>
<dbReference type="InterPro" id="IPR006439">
    <property type="entry name" value="HAD-SF_hydro_IA"/>
</dbReference>
<dbReference type="InterPro" id="IPR041492">
    <property type="entry name" value="HAD_2"/>
</dbReference>
<dbReference type="InterPro" id="IPR050155">
    <property type="entry name" value="HAD-like_hydrolase_sf"/>
</dbReference>
<keyword evidence="6" id="KW-1185">Reference proteome</keyword>
<protein>
    <submittedName>
        <fullName evidence="5">Phosphoglycolate phosphatase</fullName>
    </submittedName>
</protein>
<accession>F5REJ9</accession>
<keyword evidence="4" id="KW-0119">Carbohydrate metabolism</keyword>
<proteinExistence type="predicted"/>
<dbReference type="OrthoDB" id="9776368at2"/>
<dbReference type="NCBIfam" id="TIGR01549">
    <property type="entry name" value="HAD-SF-IA-v1"/>
    <property type="match status" value="1"/>
</dbReference>
<dbReference type="GO" id="GO:0005829">
    <property type="term" value="C:cytosol"/>
    <property type="evidence" value="ECO:0007669"/>
    <property type="project" value="TreeGrafter"/>
</dbReference>
<comment type="caution">
    <text evidence="5">The sequence shown here is derived from an EMBL/GenBank/DDBJ whole genome shotgun (WGS) entry which is preliminary data.</text>
</comment>
<dbReference type="Gene3D" id="3.40.50.1000">
    <property type="entry name" value="HAD superfamily/HAD-like"/>
    <property type="match status" value="1"/>
</dbReference>
<keyword evidence="1" id="KW-0479">Metal-binding</keyword>
<dbReference type="SFLD" id="SFLDG01129">
    <property type="entry name" value="C1.5:_HAD__Beta-PGM__Phosphata"/>
    <property type="match status" value="1"/>
</dbReference>
<dbReference type="GO" id="GO:0008967">
    <property type="term" value="F:phosphoglycolate phosphatase activity"/>
    <property type="evidence" value="ECO:0007669"/>
    <property type="project" value="TreeGrafter"/>
</dbReference>
<dbReference type="SUPFAM" id="SSF56784">
    <property type="entry name" value="HAD-like"/>
    <property type="match status" value="1"/>
</dbReference>
<evidence type="ECO:0000256" key="4">
    <source>
        <dbReference type="ARBA" id="ARBA00023277"/>
    </source>
</evidence>
<reference evidence="5 6" key="1">
    <citation type="journal article" date="2011" name="J. Bacteriol.">
        <title>Genome sequence of Methyloversatilis universalis FAM5T, a methylotrophic representative of the order Rhodocyclales.</title>
        <authorList>
            <person name="Kittichotirat W."/>
            <person name="Good N.M."/>
            <person name="Hall R."/>
            <person name="Bringel F."/>
            <person name="Lajus A."/>
            <person name="Medigue C."/>
            <person name="Smalley N.E."/>
            <person name="Beck D."/>
            <person name="Bumgarner R."/>
            <person name="Vuilleumier S."/>
            <person name="Kalyuzhnaya M.G."/>
        </authorList>
    </citation>
    <scope>NUCLEOTIDE SEQUENCE [LARGE SCALE GENOMIC DNA]</scope>
    <source>
        <strain evidence="6">ATCC BAA-1314 / JCM 13912 / FAM5</strain>
    </source>
</reference>
<dbReference type="NCBIfam" id="TIGR01509">
    <property type="entry name" value="HAD-SF-IA-v3"/>
    <property type="match status" value="1"/>
</dbReference>
<organism evidence="5 6">
    <name type="scientific">Methyloversatilis universalis (strain ATCC BAA-1314 / DSM 25237 / JCM 13912 / CCUG 52030 / FAM5)</name>
    <dbReference type="NCBI Taxonomy" id="1000565"/>
    <lineage>
        <taxon>Bacteria</taxon>
        <taxon>Pseudomonadati</taxon>
        <taxon>Pseudomonadota</taxon>
        <taxon>Betaproteobacteria</taxon>
        <taxon>Nitrosomonadales</taxon>
        <taxon>Sterolibacteriaceae</taxon>
        <taxon>Methyloversatilis</taxon>
    </lineage>
</organism>
<dbReference type="EMBL" id="AFHG01000052">
    <property type="protein sequence ID" value="EGK71327.1"/>
    <property type="molecule type" value="Genomic_DNA"/>
</dbReference>